<feature type="compositionally biased region" description="Basic and acidic residues" evidence="1">
    <location>
        <begin position="71"/>
        <end position="90"/>
    </location>
</feature>
<sequence length="153" mass="17556">GVELMHMGLNDFTEDHMENDLPEQLIKNCDLKMKPRKGKNIQASQNSELEQKKPRRKDTPALHTPPPIPDFSEHLIKRQDIAENSRKDKVSSVSQVTEQDQKKPRRKDTPAIHIPPLIPGKRAISLLSERNGERVISFDLPLLGTRNKFRVQI</sequence>
<name>A0A8C8VNL6_9SAUR</name>
<evidence type="ECO:0000313" key="2">
    <source>
        <dbReference type="Ensembl" id="ENSPCEP00000020864.1"/>
    </source>
</evidence>
<feature type="compositionally biased region" description="Basic and acidic residues" evidence="1">
    <location>
        <begin position="99"/>
        <end position="110"/>
    </location>
</feature>
<evidence type="ECO:0000256" key="1">
    <source>
        <dbReference type="SAM" id="MobiDB-lite"/>
    </source>
</evidence>
<feature type="region of interest" description="Disordered" evidence="1">
    <location>
        <begin position="30"/>
        <end position="116"/>
    </location>
</feature>
<dbReference type="InterPro" id="IPR033242">
    <property type="entry name" value="PPP1R17"/>
</dbReference>
<proteinExistence type="predicted"/>
<accession>A0A8C8VNL6</accession>
<feature type="compositionally biased region" description="Basic and acidic residues" evidence="1">
    <location>
        <begin position="49"/>
        <end position="60"/>
    </location>
</feature>
<evidence type="ECO:0000313" key="3">
    <source>
        <dbReference type="Proteomes" id="UP000694393"/>
    </source>
</evidence>
<dbReference type="Proteomes" id="UP000694393">
    <property type="component" value="Unplaced"/>
</dbReference>
<dbReference type="Ensembl" id="ENSPCET00000021589.1">
    <property type="protein sequence ID" value="ENSPCEP00000020864.1"/>
    <property type="gene ID" value="ENSPCEG00000016100.1"/>
</dbReference>
<keyword evidence="3" id="KW-1185">Reference proteome</keyword>
<dbReference type="GO" id="GO:0004865">
    <property type="term" value="F:protein serine/threonine phosphatase inhibitor activity"/>
    <property type="evidence" value="ECO:0007669"/>
    <property type="project" value="TreeGrafter"/>
</dbReference>
<dbReference type="PANTHER" id="PTHR15387:SF0">
    <property type="entry name" value="PROTEIN PHOSPHATASE 1 REGULATORY SUBUNIT 17"/>
    <property type="match status" value="1"/>
</dbReference>
<organism evidence="2 3">
    <name type="scientific">Pelusios castaneus</name>
    <name type="common">West African mud turtle</name>
    <dbReference type="NCBI Taxonomy" id="367368"/>
    <lineage>
        <taxon>Eukaryota</taxon>
        <taxon>Metazoa</taxon>
        <taxon>Chordata</taxon>
        <taxon>Craniata</taxon>
        <taxon>Vertebrata</taxon>
        <taxon>Euteleostomi</taxon>
        <taxon>Archelosauria</taxon>
        <taxon>Testudinata</taxon>
        <taxon>Testudines</taxon>
        <taxon>Pleurodira</taxon>
        <taxon>Pelomedusidae</taxon>
        <taxon>Pelusios</taxon>
    </lineage>
</organism>
<protein>
    <submittedName>
        <fullName evidence="2">Protein phosphatase 1 regulatory subunit 17</fullName>
    </submittedName>
</protein>
<dbReference type="AlphaFoldDB" id="A0A8C8VNL6"/>
<dbReference type="PANTHER" id="PTHR15387">
    <property type="entry name" value="PROTEIN PHOSPHATASE 1 REGULATORY SUBUNIT 17"/>
    <property type="match status" value="1"/>
</dbReference>
<reference evidence="2" key="1">
    <citation type="submission" date="2025-08" db="UniProtKB">
        <authorList>
            <consortium name="Ensembl"/>
        </authorList>
    </citation>
    <scope>IDENTIFICATION</scope>
</reference>
<reference evidence="2" key="2">
    <citation type="submission" date="2025-09" db="UniProtKB">
        <authorList>
            <consortium name="Ensembl"/>
        </authorList>
    </citation>
    <scope>IDENTIFICATION</scope>
</reference>